<dbReference type="InterPro" id="IPR027417">
    <property type="entry name" value="P-loop_NTPase"/>
</dbReference>
<gene>
    <name evidence="9" type="primary">LOC113790700</name>
</gene>
<dbReference type="Pfam" id="PF07653">
    <property type="entry name" value="SH3_2"/>
    <property type="match status" value="1"/>
</dbReference>
<dbReference type="InterPro" id="IPR050716">
    <property type="entry name" value="MAGUK"/>
</dbReference>
<dbReference type="RefSeq" id="XP_027196196.1">
    <property type="nucleotide sequence ID" value="XM_027340395.1"/>
</dbReference>
<feature type="domain" description="L27" evidence="7">
    <location>
        <begin position="91"/>
        <end position="145"/>
    </location>
</feature>
<dbReference type="PROSITE" id="PS50002">
    <property type="entry name" value="SH3"/>
    <property type="match status" value="1"/>
</dbReference>
<dbReference type="CDD" id="cd11862">
    <property type="entry name" value="SH3_MPP"/>
    <property type="match status" value="1"/>
</dbReference>
<accession>A0A6P6XTM9</accession>
<evidence type="ECO:0000259" key="7">
    <source>
        <dbReference type="PROSITE" id="PS51022"/>
    </source>
</evidence>
<dbReference type="InterPro" id="IPR036034">
    <property type="entry name" value="PDZ_sf"/>
</dbReference>
<reference evidence="9" key="1">
    <citation type="submission" date="2025-08" db="UniProtKB">
        <authorList>
            <consortium name="RefSeq"/>
        </authorList>
    </citation>
    <scope>IDENTIFICATION</scope>
    <source>
        <strain evidence="9">Airmid</strain>
    </source>
</reference>
<dbReference type="OrthoDB" id="65789at2759"/>
<proteinExistence type="inferred from homology"/>
<evidence type="ECO:0000256" key="3">
    <source>
        <dbReference type="PROSITE-ProRule" id="PRU00192"/>
    </source>
</evidence>
<evidence type="ECO:0000259" key="5">
    <source>
        <dbReference type="PROSITE" id="PS50052"/>
    </source>
</evidence>
<dbReference type="Pfam" id="PF00595">
    <property type="entry name" value="PDZ"/>
    <property type="match status" value="1"/>
</dbReference>
<dbReference type="PROSITE" id="PS50106">
    <property type="entry name" value="PDZ"/>
    <property type="match status" value="1"/>
</dbReference>
<dbReference type="InterPro" id="IPR014775">
    <property type="entry name" value="L27_C"/>
</dbReference>
<evidence type="ECO:0000313" key="8">
    <source>
        <dbReference type="Proteomes" id="UP000515146"/>
    </source>
</evidence>
<dbReference type="SMART" id="SM00228">
    <property type="entry name" value="PDZ"/>
    <property type="match status" value="1"/>
</dbReference>
<evidence type="ECO:0000256" key="2">
    <source>
        <dbReference type="ARBA" id="ARBA00022443"/>
    </source>
</evidence>
<dbReference type="OMA" id="NPTTPHK"/>
<sequence>MPESTGKSNGRKSAYDTLRASFEVLNDQSDNPQITEDNKADCISTTDIDFLKDLIESPVVKNLLRVQERLEETAERIRQNQQQNDQWFDDARSIVEEVKSICRQPQMLRHNPREAKELTRLLNDPHVDALIEAHDRIAQKDYRETKLATEEEYEMDVMNGNNEIDGDMAMVGSAHGDMATSAIRMVGIRKSKNEPLGMTVKVEDGLVVIARILAGGLIEKQGLLHVGDIILEVNGQEIDSPEQLQEELRKSDESVLFKISPSAKDSVPASACFMRALFSYDPSQDRLLPCKEVGIAFKQCDILEVLNQEDPNWWQARRVDSPNSRAGLIPSQELEERRRAFVRPEFDYATKTSICGTKITKKKKKEMYHLQSNFEFDKAELCLYEEVCRTPPFERKTLILIGAQGVGRGQLKNRIVEYDNERFEIPLPHTSRPIRVGENDGRQYYFVSREQMEKEISEGKYLEYGEYQGHLYGTKLDTIRNVIRSGKMCVIDPNPQCLKLLKNAEFMPYVVFIAAPSLDQLRYINEMNRSNTYGSRTYYTFDRAVGRSRRGRTMQSLAEFYEDEDLQVTIEESARIQRLYEKYFDLTIINNNYEKTFELLRESVDSLSIEHQWVPINWIYNSD</sequence>
<dbReference type="InterPro" id="IPR020590">
    <property type="entry name" value="Guanylate_kinase_CS"/>
</dbReference>
<dbReference type="CDD" id="cd10832">
    <property type="entry name" value="PDZ_MPP6-MPP2-like"/>
    <property type="match status" value="1"/>
</dbReference>
<dbReference type="Gene3D" id="2.30.30.40">
    <property type="entry name" value="SH3 Domains"/>
    <property type="match status" value="1"/>
</dbReference>
<evidence type="ECO:0000313" key="9">
    <source>
        <dbReference type="RefSeq" id="XP_027196196.1"/>
    </source>
</evidence>
<dbReference type="KEGG" id="dpte:113790700"/>
<dbReference type="InterPro" id="IPR036892">
    <property type="entry name" value="L27_dom_sf"/>
</dbReference>
<dbReference type="SMART" id="SM00326">
    <property type="entry name" value="SH3"/>
    <property type="match status" value="1"/>
</dbReference>
<dbReference type="InterPro" id="IPR001452">
    <property type="entry name" value="SH3_domain"/>
</dbReference>
<dbReference type="SUPFAM" id="SSF50044">
    <property type="entry name" value="SH3-domain"/>
    <property type="match status" value="1"/>
</dbReference>
<dbReference type="InterPro" id="IPR008144">
    <property type="entry name" value="Guanylate_kin-like_dom"/>
</dbReference>
<dbReference type="InterPro" id="IPR008145">
    <property type="entry name" value="GK/Ca_channel_bsu"/>
</dbReference>
<dbReference type="SMART" id="SM00569">
    <property type="entry name" value="L27"/>
    <property type="match status" value="2"/>
</dbReference>
<comment type="similarity">
    <text evidence="1">Belongs to the MAGUK family.</text>
</comment>
<organism evidence="8 9">
    <name type="scientific">Dermatophagoides pteronyssinus</name>
    <name type="common">European house dust mite</name>
    <dbReference type="NCBI Taxonomy" id="6956"/>
    <lineage>
        <taxon>Eukaryota</taxon>
        <taxon>Metazoa</taxon>
        <taxon>Ecdysozoa</taxon>
        <taxon>Arthropoda</taxon>
        <taxon>Chelicerata</taxon>
        <taxon>Arachnida</taxon>
        <taxon>Acari</taxon>
        <taxon>Acariformes</taxon>
        <taxon>Sarcoptiformes</taxon>
        <taxon>Astigmata</taxon>
        <taxon>Psoroptidia</taxon>
        <taxon>Analgoidea</taxon>
        <taxon>Pyroglyphidae</taxon>
        <taxon>Dermatophagoidinae</taxon>
        <taxon>Dermatophagoides</taxon>
    </lineage>
</organism>
<dbReference type="Proteomes" id="UP000515146">
    <property type="component" value="Unplaced"/>
</dbReference>
<keyword evidence="8" id="KW-1185">Reference proteome</keyword>
<dbReference type="AlphaFoldDB" id="A0A6P6XTM9"/>
<feature type="domain" description="Guanylate kinase-like" evidence="5">
    <location>
        <begin position="395"/>
        <end position="605"/>
    </location>
</feature>
<dbReference type="InterPro" id="IPR036028">
    <property type="entry name" value="SH3-like_dom_sf"/>
</dbReference>
<dbReference type="FunCoup" id="A0A6P6XTM9">
    <property type="interactions" value="188"/>
</dbReference>
<dbReference type="InParanoid" id="A0A6P6XTM9"/>
<dbReference type="SMART" id="SM00072">
    <property type="entry name" value="GuKc"/>
    <property type="match status" value="1"/>
</dbReference>
<dbReference type="SUPFAM" id="SSF52540">
    <property type="entry name" value="P-loop containing nucleoside triphosphate hydrolases"/>
    <property type="match status" value="1"/>
</dbReference>
<evidence type="ECO:0000259" key="4">
    <source>
        <dbReference type="PROSITE" id="PS50002"/>
    </source>
</evidence>
<dbReference type="SUPFAM" id="SSF50156">
    <property type="entry name" value="PDZ domain-like"/>
    <property type="match status" value="1"/>
</dbReference>
<dbReference type="PROSITE" id="PS00856">
    <property type="entry name" value="GUANYLATE_KINASE_1"/>
    <property type="match status" value="1"/>
</dbReference>
<dbReference type="Gene3D" id="1.10.287.650">
    <property type="entry name" value="L27 domain"/>
    <property type="match status" value="1"/>
</dbReference>
<keyword evidence="2 3" id="KW-0728">SH3 domain</keyword>
<dbReference type="Pfam" id="PF00625">
    <property type="entry name" value="Guanylate_kin"/>
    <property type="match status" value="1"/>
</dbReference>
<dbReference type="CDD" id="cd00071">
    <property type="entry name" value="GMPK"/>
    <property type="match status" value="1"/>
</dbReference>
<evidence type="ECO:0000256" key="1">
    <source>
        <dbReference type="ARBA" id="ARBA00007014"/>
    </source>
</evidence>
<dbReference type="SUPFAM" id="SSF101288">
    <property type="entry name" value="L27 domain"/>
    <property type="match status" value="1"/>
</dbReference>
<evidence type="ECO:0000259" key="6">
    <source>
        <dbReference type="PROSITE" id="PS50106"/>
    </source>
</evidence>
<dbReference type="PANTHER" id="PTHR23122">
    <property type="entry name" value="MEMBRANE-ASSOCIATED GUANYLATE KINASE MAGUK"/>
    <property type="match status" value="1"/>
</dbReference>
<feature type="domain" description="PDZ" evidence="6">
    <location>
        <begin position="185"/>
        <end position="263"/>
    </location>
</feature>
<dbReference type="PROSITE" id="PS50052">
    <property type="entry name" value="GUANYLATE_KINASE_2"/>
    <property type="match status" value="1"/>
</dbReference>
<feature type="domain" description="SH3" evidence="4">
    <location>
        <begin position="269"/>
        <end position="339"/>
    </location>
</feature>
<dbReference type="FunFam" id="2.30.30.40:FF:000069">
    <property type="entry name" value="MAGUK p55 subfamily member 6"/>
    <property type="match status" value="1"/>
</dbReference>
<dbReference type="Gene3D" id="2.30.42.10">
    <property type="match status" value="1"/>
</dbReference>
<dbReference type="Gene3D" id="3.40.50.300">
    <property type="entry name" value="P-loop containing nucleotide triphosphate hydrolases"/>
    <property type="match status" value="1"/>
</dbReference>
<dbReference type="InterPro" id="IPR001478">
    <property type="entry name" value="PDZ"/>
</dbReference>
<protein>
    <submittedName>
        <fullName evidence="9">MAGUK p55 subfamily member 6-like</fullName>
    </submittedName>
</protein>
<dbReference type="PROSITE" id="PS51022">
    <property type="entry name" value="L27"/>
    <property type="match status" value="1"/>
</dbReference>
<dbReference type="Pfam" id="PF02828">
    <property type="entry name" value="L27"/>
    <property type="match status" value="1"/>
</dbReference>
<name>A0A6P6XTM9_DERPT</name>
<dbReference type="InterPro" id="IPR004172">
    <property type="entry name" value="L27_dom"/>
</dbReference>
<dbReference type="GO" id="GO:0030054">
    <property type="term" value="C:cell junction"/>
    <property type="evidence" value="ECO:0007669"/>
    <property type="project" value="UniProtKB-ARBA"/>
</dbReference>